<dbReference type="EMBL" id="BK032557">
    <property type="protein sequence ID" value="DAF47705.1"/>
    <property type="molecule type" value="Genomic_DNA"/>
</dbReference>
<name>A0A8S5S9R9_9CAUD</name>
<reference evidence="1" key="1">
    <citation type="journal article" date="2021" name="Proc. Natl. Acad. Sci. U.S.A.">
        <title>A Catalog of Tens of Thousands of Viruses from Human Metagenomes Reveals Hidden Associations with Chronic Diseases.</title>
        <authorList>
            <person name="Tisza M.J."/>
            <person name="Buck C.B."/>
        </authorList>
    </citation>
    <scope>NUCLEOTIDE SEQUENCE</scope>
    <source>
        <strain evidence="1">CtByu2</strain>
    </source>
</reference>
<evidence type="ECO:0000313" key="1">
    <source>
        <dbReference type="EMBL" id="DAF47705.1"/>
    </source>
</evidence>
<accession>A0A8S5S9R9</accession>
<proteinExistence type="predicted"/>
<sequence>MDLAGRLGSGSTLRSQSGKDDLYFCDCMCDRQCVVCSVCLRNVVWWCVTACVIERKRTLHGTTI</sequence>
<protein>
    <submittedName>
        <fullName evidence="1">Uncharacterized protein</fullName>
    </submittedName>
</protein>
<organism evidence="1">
    <name type="scientific">Myoviridae sp. ctByu2</name>
    <dbReference type="NCBI Taxonomy" id="2827668"/>
    <lineage>
        <taxon>Viruses</taxon>
        <taxon>Duplodnaviria</taxon>
        <taxon>Heunggongvirae</taxon>
        <taxon>Uroviricota</taxon>
        <taxon>Caudoviricetes</taxon>
    </lineage>
</organism>